<feature type="non-terminal residue" evidence="2">
    <location>
        <position position="168"/>
    </location>
</feature>
<keyword evidence="3" id="KW-1185">Reference proteome</keyword>
<name>A0AA39ZYP7_9PEZI</name>
<dbReference type="GeneID" id="85330091"/>
<reference evidence="2" key="1">
    <citation type="submission" date="2023-06" db="EMBL/GenBank/DDBJ databases">
        <title>Genome-scale phylogeny and comparative genomics of the fungal order Sordariales.</title>
        <authorList>
            <consortium name="Lawrence Berkeley National Laboratory"/>
            <person name="Hensen N."/>
            <person name="Bonometti L."/>
            <person name="Westerberg I."/>
            <person name="Brannstrom I.O."/>
            <person name="Guillou S."/>
            <person name="Cros-Aarteil S."/>
            <person name="Calhoun S."/>
            <person name="Haridas S."/>
            <person name="Kuo A."/>
            <person name="Mondo S."/>
            <person name="Pangilinan J."/>
            <person name="Riley R."/>
            <person name="LaButti K."/>
            <person name="Andreopoulos B."/>
            <person name="Lipzen A."/>
            <person name="Chen C."/>
            <person name="Yanf M."/>
            <person name="Daum C."/>
            <person name="Ng V."/>
            <person name="Clum A."/>
            <person name="Steindorff A."/>
            <person name="Ohm R."/>
            <person name="Martin F."/>
            <person name="Silar P."/>
            <person name="Natvig D."/>
            <person name="Lalanne C."/>
            <person name="Gautier V."/>
            <person name="Ament-velasquez S.L."/>
            <person name="Kruys A."/>
            <person name="Hutchinson M.I."/>
            <person name="Powell A.J."/>
            <person name="Barry K."/>
            <person name="Miller A.N."/>
            <person name="Grigoriev I.V."/>
            <person name="Debuchy R."/>
            <person name="Gladieux P."/>
            <person name="Thoren M.H."/>
            <person name="Johannesson H."/>
        </authorList>
    </citation>
    <scope>NUCLEOTIDE SEQUENCE</scope>
    <source>
        <strain evidence="2">SMH2392-1A</strain>
    </source>
</reference>
<evidence type="ECO:0000313" key="2">
    <source>
        <dbReference type="EMBL" id="KAK0706078.1"/>
    </source>
</evidence>
<sequence>MMEYPLALYAVKRWYDNFHDREKSMPLHQVRRLFQNTRNVFENWVRIWNIDDYFGQYPSGRMPSLIYSASSLGLDSIIAELLCRKSRKNSFPELSPSGVSELISAQGGKYGTALQAASAEGHEVTVRLLLDKGCRRPGPVWILRHCSPGGVGRRPRSDRQAAKITRRG</sequence>
<feature type="region of interest" description="Disordered" evidence="1">
    <location>
        <begin position="149"/>
        <end position="168"/>
    </location>
</feature>
<evidence type="ECO:0000256" key="1">
    <source>
        <dbReference type="SAM" id="MobiDB-lite"/>
    </source>
</evidence>
<dbReference type="RefSeq" id="XP_060291172.1">
    <property type="nucleotide sequence ID" value="XM_060446821.1"/>
</dbReference>
<proteinExistence type="predicted"/>
<comment type="caution">
    <text evidence="2">The sequence shown here is derived from an EMBL/GenBank/DDBJ whole genome shotgun (WGS) entry which is preliminary data.</text>
</comment>
<dbReference type="EMBL" id="JAUIRO010000007">
    <property type="protein sequence ID" value="KAK0706078.1"/>
    <property type="molecule type" value="Genomic_DNA"/>
</dbReference>
<gene>
    <name evidence="2" type="ORF">B0T26DRAFT_788441</name>
</gene>
<accession>A0AA39ZYP7</accession>
<dbReference type="AlphaFoldDB" id="A0AA39ZYP7"/>
<dbReference type="Proteomes" id="UP001172101">
    <property type="component" value="Unassembled WGS sequence"/>
</dbReference>
<protein>
    <recommendedName>
        <fullName evidence="4">Ankyrin repeat protein</fullName>
    </recommendedName>
</protein>
<evidence type="ECO:0008006" key="4">
    <source>
        <dbReference type="Google" id="ProtNLM"/>
    </source>
</evidence>
<evidence type="ECO:0000313" key="3">
    <source>
        <dbReference type="Proteomes" id="UP001172101"/>
    </source>
</evidence>
<organism evidence="2 3">
    <name type="scientific">Lasiosphaeria miniovina</name>
    <dbReference type="NCBI Taxonomy" id="1954250"/>
    <lineage>
        <taxon>Eukaryota</taxon>
        <taxon>Fungi</taxon>
        <taxon>Dikarya</taxon>
        <taxon>Ascomycota</taxon>
        <taxon>Pezizomycotina</taxon>
        <taxon>Sordariomycetes</taxon>
        <taxon>Sordariomycetidae</taxon>
        <taxon>Sordariales</taxon>
        <taxon>Lasiosphaeriaceae</taxon>
        <taxon>Lasiosphaeria</taxon>
    </lineage>
</organism>